<evidence type="ECO:0000256" key="6">
    <source>
        <dbReference type="ARBA" id="ARBA00029628"/>
    </source>
</evidence>
<comment type="similarity">
    <text evidence="1">Belongs to the CcdB toxin family.</text>
</comment>
<keyword evidence="9" id="KW-1185">Reference proteome</keyword>
<evidence type="ECO:0000313" key="8">
    <source>
        <dbReference type="EMBL" id="QDW67168.1"/>
    </source>
</evidence>
<evidence type="ECO:0000256" key="7">
    <source>
        <dbReference type="ARBA" id="ARBA00033135"/>
    </source>
</evidence>
<dbReference type="OrthoDB" id="9813510at2"/>
<keyword evidence="3" id="KW-0678">Repressor</keyword>
<evidence type="ECO:0000256" key="4">
    <source>
        <dbReference type="ARBA" id="ARBA00023015"/>
    </source>
</evidence>
<keyword evidence="5" id="KW-0804">Transcription</keyword>
<reference evidence="8 9" key="1">
    <citation type="submission" date="2019-07" db="EMBL/GenBank/DDBJ databases">
        <title>Full genome sequence of Luteimonas sp. Gr-4.</title>
        <authorList>
            <person name="Im W.-T."/>
        </authorList>
    </citation>
    <scope>NUCLEOTIDE SEQUENCE [LARGE SCALE GENOMIC DNA]</scope>
    <source>
        <strain evidence="8 9">Gr-4</strain>
    </source>
</reference>
<evidence type="ECO:0000256" key="2">
    <source>
        <dbReference type="ARBA" id="ARBA00015075"/>
    </source>
</evidence>
<protein>
    <recommendedName>
        <fullName evidence="2">Toxin CcdB</fullName>
    </recommendedName>
    <alternativeName>
        <fullName evidence="7">Cytotoxic protein CcdB</fullName>
    </alternativeName>
    <alternativeName>
        <fullName evidence="6">Protein LetD</fullName>
    </alternativeName>
</protein>
<gene>
    <name evidence="8" type="ORF">FPZ22_09950</name>
</gene>
<evidence type="ECO:0000256" key="5">
    <source>
        <dbReference type="ARBA" id="ARBA00023163"/>
    </source>
</evidence>
<accession>A0A518N5K5</accession>
<dbReference type="GO" id="GO:0006276">
    <property type="term" value="P:plasmid maintenance"/>
    <property type="evidence" value="ECO:0007669"/>
    <property type="project" value="InterPro"/>
</dbReference>
<dbReference type="InterPro" id="IPR011067">
    <property type="entry name" value="Plasmid_toxin/cell-grow_inhib"/>
</dbReference>
<proteinExistence type="inferred from homology"/>
<dbReference type="KEGG" id="lug:FPZ22_09950"/>
<dbReference type="EMBL" id="CP042218">
    <property type="protein sequence ID" value="QDW67168.1"/>
    <property type="molecule type" value="Genomic_DNA"/>
</dbReference>
<evidence type="ECO:0000313" key="9">
    <source>
        <dbReference type="Proteomes" id="UP000316584"/>
    </source>
</evidence>
<evidence type="ECO:0000256" key="3">
    <source>
        <dbReference type="ARBA" id="ARBA00022491"/>
    </source>
</evidence>
<evidence type="ECO:0000256" key="1">
    <source>
        <dbReference type="ARBA" id="ARBA00005230"/>
    </source>
</evidence>
<dbReference type="Gene3D" id="2.30.30.110">
    <property type="match status" value="1"/>
</dbReference>
<dbReference type="Pfam" id="PF01845">
    <property type="entry name" value="CcdB"/>
    <property type="match status" value="1"/>
</dbReference>
<dbReference type="RefSeq" id="WP_144892603.1">
    <property type="nucleotide sequence ID" value="NZ_CP042218.1"/>
</dbReference>
<sequence>MSQFVAYANADAVSRKRIPCFLDVQSDLIETLGSRVVVPLVALERHGGVIEGLMPRLLVDETPLVMDTAQVMGVPLRMLGRQVADLSHERHAILAAIDMLTHGI</sequence>
<keyword evidence="4" id="KW-0805">Transcription regulation</keyword>
<name>A0A518N5K5_9GAMM</name>
<dbReference type="SUPFAM" id="SSF50118">
    <property type="entry name" value="Cell growth inhibitor/plasmid maintenance toxic component"/>
    <property type="match status" value="1"/>
</dbReference>
<dbReference type="InterPro" id="IPR002712">
    <property type="entry name" value="CcdB"/>
</dbReference>
<dbReference type="Proteomes" id="UP000316584">
    <property type="component" value="Chromosome"/>
</dbReference>
<dbReference type="AlphaFoldDB" id="A0A518N5K5"/>
<organism evidence="8 9">
    <name type="scientific">Luteimonas granuli</name>
    <dbReference type="NCBI Taxonomy" id="1176533"/>
    <lineage>
        <taxon>Bacteria</taxon>
        <taxon>Pseudomonadati</taxon>
        <taxon>Pseudomonadota</taxon>
        <taxon>Gammaproteobacteria</taxon>
        <taxon>Lysobacterales</taxon>
        <taxon>Lysobacteraceae</taxon>
        <taxon>Luteimonas</taxon>
    </lineage>
</organism>
<dbReference type="GO" id="GO:0008657">
    <property type="term" value="F:DNA topoisomerase type II (double strand cut, ATP-hydrolyzing) inhibitor activity"/>
    <property type="evidence" value="ECO:0007669"/>
    <property type="project" value="InterPro"/>
</dbReference>